<dbReference type="Pfam" id="PF08240">
    <property type="entry name" value="ADH_N"/>
    <property type="match status" value="1"/>
</dbReference>
<dbReference type="InterPro" id="IPR014030">
    <property type="entry name" value="Ketoacyl_synth_N"/>
</dbReference>
<dbReference type="GO" id="GO:0006633">
    <property type="term" value="P:fatty acid biosynthetic process"/>
    <property type="evidence" value="ECO:0007669"/>
    <property type="project" value="InterPro"/>
</dbReference>
<feature type="compositionally biased region" description="Low complexity" evidence="9">
    <location>
        <begin position="1011"/>
        <end position="1023"/>
    </location>
</feature>
<dbReference type="PROSITE" id="PS52019">
    <property type="entry name" value="PKS_MFAS_DH"/>
    <property type="match status" value="1"/>
</dbReference>
<feature type="domain" description="PKS/mFAS DH" evidence="12">
    <location>
        <begin position="1931"/>
        <end position="2213"/>
    </location>
</feature>
<dbReference type="InterPro" id="IPR014031">
    <property type="entry name" value="Ketoacyl_synth_C"/>
</dbReference>
<evidence type="ECO:0000259" key="10">
    <source>
        <dbReference type="PROSITE" id="PS50075"/>
    </source>
</evidence>
<dbReference type="FunFam" id="1.10.1200.10:FF:000007">
    <property type="entry name" value="Probable polyketide synthase pks17"/>
    <property type="match status" value="1"/>
</dbReference>
<feature type="region of interest" description="Disordered" evidence="9">
    <location>
        <begin position="2996"/>
        <end position="3020"/>
    </location>
</feature>
<dbReference type="GO" id="GO:0016491">
    <property type="term" value="F:oxidoreductase activity"/>
    <property type="evidence" value="ECO:0007669"/>
    <property type="project" value="InterPro"/>
</dbReference>
<evidence type="ECO:0000259" key="11">
    <source>
        <dbReference type="PROSITE" id="PS52004"/>
    </source>
</evidence>
<dbReference type="Gene3D" id="3.40.50.720">
    <property type="entry name" value="NAD(P)-binding Rossmann-like Domain"/>
    <property type="match status" value="3"/>
</dbReference>
<dbReference type="InterPro" id="IPR049900">
    <property type="entry name" value="PKS_mFAS_DH"/>
</dbReference>
<evidence type="ECO:0000256" key="7">
    <source>
        <dbReference type="ARBA" id="ARBA00023315"/>
    </source>
</evidence>
<dbReference type="PROSITE" id="PS00606">
    <property type="entry name" value="KS3_1"/>
    <property type="match status" value="1"/>
</dbReference>
<dbReference type="InterPro" id="IPR020806">
    <property type="entry name" value="PKS_PP-bd"/>
</dbReference>
<keyword evidence="14" id="KW-1185">Reference proteome</keyword>
<dbReference type="SMART" id="SM00827">
    <property type="entry name" value="PKS_AT"/>
    <property type="match status" value="2"/>
</dbReference>
<dbReference type="InterPro" id="IPR049552">
    <property type="entry name" value="PKS_DH_N"/>
</dbReference>
<dbReference type="Pfam" id="PF00109">
    <property type="entry name" value="ketoacyl-synt"/>
    <property type="match status" value="2"/>
</dbReference>
<dbReference type="GO" id="GO:0004312">
    <property type="term" value="F:fatty acid synthase activity"/>
    <property type="evidence" value="ECO:0007669"/>
    <property type="project" value="TreeGrafter"/>
</dbReference>
<dbReference type="InterPro" id="IPR016035">
    <property type="entry name" value="Acyl_Trfase/lysoPLipase"/>
</dbReference>
<dbReference type="PANTHER" id="PTHR43775">
    <property type="entry name" value="FATTY ACID SYNTHASE"/>
    <property type="match status" value="1"/>
</dbReference>
<dbReference type="InterPro" id="IPR042104">
    <property type="entry name" value="PKS_dehydratase_sf"/>
</dbReference>
<feature type="region of interest" description="Disordered" evidence="9">
    <location>
        <begin position="1006"/>
        <end position="1026"/>
    </location>
</feature>
<gene>
    <name evidence="13" type="ORF">LZ495_08005</name>
</gene>
<dbReference type="RefSeq" id="WP_235051302.1">
    <property type="nucleotide sequence ID" value="NZ_JAKFHA010000003.1"/>
</dbReference>
<evidence type="ECO:0000256" key="2">
    <source>
        <dbReference type="ARBA" id="ARBA00022450"/>
    </source>
</evidence>
<dbReference type="EMBL" id="JAKFHA010000003">
    <property type="protein sequence ID" value="MCF2527159.1"/>
    <property type="molecule type" value="Genomic_DNA"/>
</dbReference>
<comment type="caution">
    <text evidence="13">The sequence shown here is derived from an EMBL/GenBank/DDBJ whole genome shotgun (WGS) entry which is preliminary data.</text>
</comment>
<evidence type="ECO:0000313" key="13">
    <source>
        <dbReference type="EMBL" id="MCF2527159.1"/>
    </source>
</evidence>
<evidence type="ECO:0000256" key="5">
    <source>
        <dbReference type="ARBA" id="ARBA00023194"/>
    </source>
</evidence>
<dbReference type="SUPFAM" id="SSF53901">
    <property type="entry name" value="Thiolase-like"/>
    <property type="match status" value="2"/>
</dbReference>
<dbReference type="InterPro" id="IPR018201">
    <property type="entry name" value="Ketoacyl_synth_AS"/>
</dbReference>
<evidence type="ECO:0000256" key="6">
    <source>
        <dbReference type="ARBA" id="ARBA00023268"/>
    </source>
</evidence>
<keyword evidence="7" id="KW-0012">Acyltransferase</keyword>
<evidence type="ECO:0000256" key="3">
    <source>
        <dbReference type="ARBA" id="ARBA00022553"/>
    </source>
</evidence>
<dbReference type="Pfam" id="PF00550">
    <property type="entry name" value="PP-binding"/>
    <property type="match status" value="2"/>
</dbReference>
<dbReference type="SUPFAM" id="SSF52151">
    <property type="entry name" value="FabD/lysophospholipase-like"/>
    <property type="match status" value="2"/>
</dbReference>
<dbReference type="GO" id="GO:0071770">
    <property type="term" value="P:DIM/DIP cell wall layer assembly"/>
    <property type="evidence" value="ECO:0007669"/>
    <property type="project" value="TreeGrafter"/>
</dbReference>
<feature type="domain" description="Carrier" evidence="10">
    <location>
        <begin position="3028"/>
        <end position="3106"/>
    </location>
</feature>
<dbReference type="Pfam" id="PF02801">
    <property type="entry name" value="Ketoacyl-synt_C"/>
    <property type="match status" value="2"/>
</dbReference>
<dbReference type="PROSITE" id="PS52004">
    <property type="entry name" value="KS3_2"/>
    <property type="match status" value="2"/>
</dbReference>
<protein>
    <submittedName>
        <fullName evidence="13">SDR family NAD(P)-dependent oxidoreductase</fullName>
    </submittedName>
</protein>
<dbReference type="Pfam" id="PF13602">
    <property type="entry name" value="ADH_zinc_N_2"/>
    <property type="match status" value="1"/>
</dbReference>
<dbReference type="GO" id="GO:0004315">
    <property type="term" value="F:3-oxoacyl-[acyl-carrier-protein] synthase activity"/>
    <property type="evidence" value="ECO:0007669"/>
    <property type="project" value="InterPro"/>
</dbReference>
<dbReference type="GO" id="GO:0033068">
    <property type="term" value="P:macrolide biosynthetic process"/>
    <property type="evidence" value="ECO:0007669"/>
    <property type="project" value="UniProtKB-ARBA"/>
</dbReference>
<dbReference type="Gene3D" id="1.10.1200.10">
    <property type="entry name" value="ACP-like"/>
    <property type="match status" value="2"/>
</dbReference>
<sequence length="3190" mass="327360">MTTQQRLPHAEPIAVIGIACRLPGAADPQAYWRLLHDGRAAIAAPSASRNADSAVPGAAPLPPGGYLDRVDAFDAAFFGIAPNEADGLDPHQRLALELGWEAAEDAGLTPAVLGAGRAGVFVGATSSDWATLVHRGGSGAVTRHTFTGTARGLVANRVSWALGLTGPSVTVDTAQSSALVAVHQAVESLRAGESTVALAGGVHLNLAQESTLGADLFGALSPDHRCHTFDARANGFVRGEGGALVVLKPLRAAQADRDRIYAVIRGSAVSSDGATDGLTVPSPDAQADALRRALARAGTDPGTVQYVELHGTGTKVGDPIEARALGTVYGTGRDPHDPLEVGSAKTNIGHLEGAAGIAGLLKAVLAVHHRELPASLNYAAPNPAIDFAADRLRVRTDPGAWPHPDRPLVAGVSAFGIGGTNCHVILAEPGRAPRRRRPTSGAAGPRLFAPGVRAYAWPVSARSPSAAAAQAGRLRAAAVDREPADVAYTLAVARARLPHRAVVAADSRDDLLTGLGSIAGGVPARSVALGTARADRPAVLVFPGQGSQWPGMAAELLDASPVFAEHVRACADALAPHVDWDPEAVLRGRDGAADLERVDVVQPALFAVMVALARTWEAFGVRPAAVIGHSQGEIAAAHIAGALSLQDAAAIVAKRSRLIREHLAGLGGMASIPRPAAEVAERIERFPDRLAVAAVNGPGVTVVSGESEALAELLDAYRAEGVDVRSIPVDYASHSPQVDTLRDALGAELRGIAPGAGGVPFYSTVTGARAEPGALDADYWFRNLRGTVRFEDAIRAALADGHRVFVEASAHPVLAYGLRQVFDAAGAEDAAAVGTLRRGEGGPVRLLASAAEAFAAGAPVDWSAAVPADARRTDLPTYPFERRRHWLPAAVGGHVAGPADTGHATAPSDPVGSDRAAGATPAEPDRARHDHLALVRAAAAAVLGHASAAAVDPDATFKDLGFDSVGAVEFRDRLAAAGAARLPASLTYDHPTPRAVAHLLAADTAGTEPLGGADSAGPGTAPADPDDDPVVIVAAGGRWPGGATGPEALWALLDAGTDAIGPFPANRGWDLDALYDPDLTATGTSYVRTGGFLYDADEFDAGFFGISPREAAATDPQQRLLLETAWEVVERAGIDPADLRGTRAGVFVGAMQQDYGPRLHEAPEGYGGHLLTGALGSVASGRLAYTLGLEGPAVTVDTACSSSLVALHLAARALRAGECTLALAGGVTVMSTPGMFTEFSRQHGLARDGRCKPFADAADGTAWSEGVALLLLERLSDARRAGRTVLAVVRGSAVNQDGASNGLTAPNGPAQQRVIRQALADAGLGPADIDVVEAHGTGTALGDPIEAQALIAAYGPGHTPERPLLVGSAKSQLGHTQAAAGATGVIAIVEALRRGRVPGTLHFDAPSRHVDWSAGTVAVADRSRAWPETGRPRRAAVSSFGISGTNAHVILEQAPHDDRGTAPATLPADADDAGPWLLSAADPGALRAQADRLRAHLDARPGTALGDLAHALATTRAVLPHRAVVTGRGDADLRRGLDALAAGETAAGLVVGSVQPAGPLAVMFTGQGSQRPGAGRELYAAEPLFARALDEICGHFDVLLDRPLLEVMFAEPGTEDAALLHATAYTQPALFALETALHRLASSYGLHGDLLIGHSIGELAAAHAAGVLDLADAAALVAARGRLMGALPPDVGAMAALQGTEAEIRPLLAGHEADAGVAAVNGPDSVVVSGTAHVIDDIAAAWAATGRKTKRLQVSHAFHSPHMDAVLDEFRTVAAGLRYTEPHTPVVSNLTGRLARPGELTDPEYWVRHIRGAVRFHDGVRALAAAGTGSYLELGPDAVLTALVHTAAVDARTATPVLRAGQSEARTFAHALAALHTTGTHVAWDAAFEGRDVRGSKVALPTYPFQRRRHWLDAATPVPGVTAAGIDEARHPLLGASVERADGTGRVWTGVLDLRTHPWLADHAVHGTVLLPGTAFVDLALHAADRSGAAGIDELVLEAPLVLPDDGAVRIELAVGPADADGARTVTVHSRPHTTPADPADGPAWTRHASGRLGTPGPTADPFDASAWPPPGAVPVDTTGLYEELAALGYDYGPAFQGLRAAWRDGGTVYAEVALPAAADAAGTRPGAHRMHPALLDAALHAVVGLLPGDGATLLPFTWTGVTQPAAAPTALRVRIAPTATGTVALSFADGEGTPLFDTRALALRALPAGAFAAATGPADAWHEVAWIRPDTPATAQHTWWVIGAPETDALGLASPAAPPAVAVHADLDGLRKVLGETPADARPGHVLAVVGTGSEQDATAARTAVAQALALLQGWAAAPETEGATLVLTTRQAVATHTGEGIADLAAAAVWGLVRAARTEHPGRFALLDLDTHPDSPAAIPAALGAGEAQTAIRAGELLVARIADASADDIAPPAGTAEHAWRIDTLAPGSLDSVGAVPAPEAEAPLGAGEVRIAVRAAGLNFRDVLIALGVYPGTARIGAEAAGVVAEVGPDVTRFGVGDRVMGLVPGHLGPVATVDARLLARIPEHWTYAEAATVPVAFLTAYHGLVDLAGLAAGEAVLIHAATGGVGSAAVQLARHLGADVFGTASPAKWTALRTAGLADDRIASSRSLDFAPRFRAATDDRGVDVVLNALAHEFTDASLGLLATGGRFVEMGKTDQRDPDRVAADHPGVRYTAFDLLTLEPDAVRRMLAALAPLFADGTLSPLPATAWDARHAVRAVRHLGQARHTGKLVLTFPTPRDPDGTVLVTGGTGTLGALAARRLVERHGIRHLLLAARSGGTGPGAAGLRDELLALGAASVRIAACDIGDRDQAAALLDAIPAEHPLTAVVHTAGTTADAPLAAVTADHLARTFDGKADGAWHLHDLTRHLDLSAFVLYSSAVATAGNPGQSAYASANAFLDALAHHRRNTGLPATSAGWGLWADAGGLAADLTRTDLARLAGAGIAPLPTEVGLELFDRVLDTALPHALPARFDTRTLREGAAHDLLAGLAAARRRHRPATTPSAAPEPAGLAARLAARSPEERRRDLLGHVRSTAAAVLGHDGPGAADLIRPERGFMDAEFDSLGAIELRNRLSAETGLDLPSTLVFDHPTPAALADYLAERFAPAAPVSETERLIADLDRWDGLLSGLDLDPGSGTALADRLRSLLDRVAPAAGVPAATSADVAVRLGAVGDDELFDFIDNELGIA</sequence>
<dbReference type="GO" id="GO:0031177">
    <property type="term" value="F:phosphopantetheine binding"/>
    <property type="evidence" value="ECO:0007669"/>
    <property type="project" value="InterPro"/>
</dbReference>
<feature type="region of interest" description="Disordered" evidence="9">
    <location>
        <begin position="2029"/>
        <end position="2049"/>
    </location>
</feature>
<dbReference type="InterPro" id="IPR049551">
    <property type="entry name" value="PKS_DH_C"/>
</dbReference>
<dbReference type="FunFam" id="3.40.50.720:FF:000209">
    <property type="entry name" value="Polyketide synthase Pks12"/>
    <property type="match status" value="1"/>
</dbReference>
<comment type="pathway">
    <text evidence="1">Antibiotic biosynthesis.</text>
</comment>
<dbReference type="Gene3D" id="3.10.129.110">
    <property type="entry name" value="Polyketide synthase dehydratase"/>
    <property type="match status" value="1"/>
</dbReference>
<feature type="active site" description="Proton donor; for dehydratase activity" evidence="8">
    <location>
        <position position="2137"/>
    </location>
</feature>
<dbReference type="Gene3D" id="3.40.366.10">
    <property type="entry name" value="Malonyl-Coenzyme A Acyl Carrier Protein, domain 2"/>
    <property type="match status" value="2"/>
</dbReference>
<dbReference type="InterPro" id="IPR013968">
    <property type="entry name" value="PKS_KR"/>
</dbReference>
<dbReference type="SUPFAM" id="SSF50129">
    <property type="entry name" value="GroES-like"/>
    <property type="match status" value="1"/>
</dbReference>
<dbReference type="InterPro" id="IPR011032">
    <property type="entry name" value="GroES-like_sf"/>
</dbReference>
<reference evidence="13" key="1">
    <citation type="submission" date="2022-01" db="EMBL/GenBank/DDBJ databases">
        <title>Genome-Based Taxonomic Classification of the Phylum Actinobacteria.</title>
        <authorList>
            <person name="Gao Y."/>
        </authorList>
    </citation>
    <scope>NUCLEOTIDE SEQUENCE</scope>
    <source>
        <strain evidence="13">KLBMP 8922</strain>
    </source>
</reference>
<dbReference type="FunFam" id="3.40.366.10:FF:000002">
    <property type="entry name" value="Probable polyketide synthase 2"/>
    <property type="match status" value="1"/>
</dbReference>
<evidence type="ECO:0000256" key="8">
    <source>
        <dbReference type="PROSITE-ProRule" id="PRU01363"/>
    </source>
</evidence>
<dbReference type="SUPFAM" id="SSF51735">
    <property type="entry name" value="NAD(P)-binding Rossmann-fold domains"/>
    <property type="match status" value="3"/>
</dbReference>
<dbReference type="SMART" id="SM00822">
    <property type="entry name" value="PKS_KR"/>
    <property type="match status" value="1"/>
</dbReference>
<organism evidence="13 14">
    <name type="scientific">Yinghuangia soli</name>
    <dbReference type="NCBI Taxonomy" id="2908204"/>
    <lineage>
        <taxon>Bacteria</taxon>
        <taxon>Bacillati</taxon>
        <taxon>Actinomycetota</taxon>
        <taxon>Actinomycetes</taxon>
        <taxon>Kitasatosporales</taxon>
        <taxon>Streptomycetaceae</taxon>
        <taxon>Yinghuangia</taxon>
    </lineage>
</organism>
<dbReference type="CDD" id="cd00833">
    <property type="entry name" value="PKS"/>
    <property type="match status" value="2"/>
</dbReference>
<dbReference type="InterPro" id="IPR013154">
    <property type="entry name" value="ADH-like_N"/>
</dbReference>
<dbReference type="InterPro" id="IPR057326">
    <property type="entry name" value="KR_dom"/>
</dbReference>
<dbReference type="InterPro" id="IPR036291">
    <property type="entry name" value="NAD(P)-bd_dom_sf"/>
</dbReference>
<dbReference type="InterPro" id="IPR050091">
    <property type="entry name" value="PKS_NRPS_Biosynth_Enz"/>
</dbReference>
<dbReference type="InterPro" id="IPR016036">
    <property type="entry name" value="Malonyl_transacylase_ACP-bd"/>
</dbReference>
<evidence type="ECO:0000256" key="1">
    <source>
        <dbReference type="ARBA" id="ARBA00004792"/>
    </source>
</evidence>
<name>A0AA41U2I8_9ACTN</name>
<dbReference type="SMART" id="SM00825">
    <property type="entry name" value="PKS_KS"/>
    <property type="match status" value="2"/>
</dbReference>
<dbReference type="InterPro" id="IPR020843">
    <property type="entry name" value="ER"/>
</dbReference>
<evidence type="ECO:0000313" key="14">
    <source>
        <dbReference type="Proteomes" id="UP001165378"/>
    </source>
</evidence>
<evidence type="ECO:0000259" key="12">
    <source>
        <dbReference type="PROSITE" id="PS52019"/>
    </source>
</evidence>
<keyword evidence="2" id="KW-0596">Phosphopantetheine</keyword>
<dbReference type="Gene3D" id="3.30.70.3290">
    <property type="match status" value="2"/>
</dbReference>
<dbReference type="SMART" id="SM00826">
    <property type="entry name" value="PKS_DH"/>
    <property type="match status" value="1"/>
</dbReference>
<dbReference type="GO" id="GO:0005886">
    <property type="term" value="C:plasma membrane"/>
    <property type="evidence" value="ECO:0007669"/>
    <property type="project" value="TreeGrafter"/>
</dbReference>
<dbReference type="SMART" id="SM00823">
    <property type="entry name" value="PKS_PP"/>
    <property type="match status" value="2"/>
</dbReference>
<dbReference type="CDD" id="cd08956">
    <property type="entry name" value="KR_3_FAS_SDR_x"/>
    <property type="match status" value="1"/>
</dbReference>
<dbReference type="PANTHER" id="PTHR43775:SF51">
    <property type="entry name" value="INACTIVE PHENOLPHTHIOCEROL SYNTHESIS POLYKETIDE SYNTHASE TYPE I PKS1-RELATED"/>
    <property type="match status" value="1"/>
</dbReference>
<dbReference type="SMART" id="SM01294">
    <property type="entry name" value="PKS_PP_betabranch"/>
    <property type="match status" value="1"/>
</dbReference>
<dbReference type="Gene3D" id="3.90.180.10">
    <property type="entry name" value="Medium-chain alcohol dehydrogenases, catalytic domain"/>
    <property type="match status" value="1"/>
</dbReference>
<dbReference type="Pfam" id="PF08659">
    <property type="entry name" value="KR"/>
    <property type="match status" value="1"/>
</dbReference>
<dbReference type="InterPro" id="IPR032821">
    <property type="entry name" value="PKS_assoc"/>
</dbReference>
<evidence type="ECO:0000256" key="9">
    <source>
        <dbReference type="SAM" id="MobiDB-lite"/>
    </source>
</evidence>
<dbReference type="InterPro" id="IPR020807">
    <property type="entry name" value="PKS_DH"/>
</dbReference>
<dbReference type="InterPro" id="IPR009081">
    <property type="entry name" value="PP-bd_ACP"/>
</dbReference>
<dbReference type="SMART" id="SM00829">
    <property type="entry name" value="PKS_ER"/>
    <property type="match status" value="1"/>
</dbReference>
<dbReference type="Pfam" id="PF00698">
    <property type="entry name" value="Acyl_transf_1"/>
    <property type="match status" value="2"/>
</dbReference>
<feature type="region of interest" description="N-terminal hotdog fold" evidence="8">
    <location>
        <begin position="1931"/>
        <end position="2060"/>
    </location>
</feature>
<dbReference type="Proteomes" id="UP001165378">
    <property type="component" value="Unassembled WGS sequence"/>
</dbReference>
<dbReference type="InterPro" id="IPR014043">
    <property type="entry name" value="Acyl_transferase_dom"/>
</dbReference>
<accession>A0AA41U2I8</accession>
<feature type="domain" description="Ketosynthase family 3 (KS3)" evidence="11">
    <location>
        <begin position="10"/>
        <end position="428"/>
    </location>
</feature>
<keyword evidence="5" id="KW-0045">Antibiotic biosynthesis</keyword>
<dbReference type="Pfam" id="PF16197">
    <property type="entry name" value="KAsynt_C_assoc"/>
    <property type="match status" value="2"/>
</dbReference>
<dbReference type="PROSITE" id="PS50075">
    <property type="entry name" value="CARRIER"/>
    <property type="match status" value="2"/>
</dbReference>
<feature type="region of interest" description="C-terminal hotdog fold" evidence="8">
    <location>
        <begin position="2073"/>
        <end position="2213"/>
    </location>
</feature>
<evidence type="ECO:0000256" key="4">
    <source>
        <dbReference type="ARBA" id="ARBA00022679"/>
    </source>
</evidence>
<dbReference type="InterPro" id="IPR016039">
    <property type="entry name" value="Thiolase-like"/>
</dbReference>
<feature type="compositionally biased region" description="Low complexity" evidence="9">
    <location>
        <begin position="3002"/>
        <end position="3012"/>
    </location>
</feature>
<feature type="domain" description="Carrier" evidence="10">
    <location>
        <begin position="929"/>
        <end position="1004"/>
    </location>
</feature>
<dbReference type="SUPFAM" id="SSF47336">
    <property type="entry name" value="ACP-like"/>
    <property type="match status" value="2"/>
</dbReference>
<dbReference type="FunFam" id="3.40.47.10:FF:000019">
    <property type="entry name" value="Polyketide synthase type I"/>
    <property type="match status" value="1"/>
</dbReference>
<feature type="domain" description="Ketosynthase family 3 (KS3)" evidence="11">
    <location>
        <begin position="1027"/>
        <end position="1453"/>
    </location>
</feature>
<dbReference type="GO" id="GO:0005737">
    <property type="term" value="C:cytoplasm"/>
    <property type="evidence" value="ECO:0007669"/>
    <property type="project" value="TreeGrafter"/>
</dbReference>
<dbReference type="SUPFAM" id="SSF55048">
    <property type="entry name" value="Probable ACP-binding domain of malonyl-CoA ACP transacylase"/>
    <property type="match status" value="2"/>
</dbReference>
<dbReference type="Pfam" id="PF21089">
    <property type="entry name" value="PKS_DH_N"/>
    <property type="match status" value="1"/>
</dbReference>
<dbReference type="Pfam" id="PF14765">
    <property type="entry name" value="PS-DH"/>
    <property type="match status" value="1"/>
</dbReference>
<dbReference type="InterPro" id="IPR020841">
    <property type="entry name" value="PKS_Beta-ketoAc_synthase_dom"/>
</dbReference>
<feature type="region of interest" description="Disordered" evidence="9">
    <location>
        <begin position="892"/>
        <end position="926"/>
    </location>
</feature>
<feature type="active site" description="Proton acceptor; for dehydratase activity" evidence="8">
    <location>
        <position position="1963"/>
    </location>
</feature>
<dbReference type="Gene3D" id="3.40.47.10">
    <property type="match status" value="2"/>
</dbReference>
<dbReference type="CDD" id="cd05195">
    <property type="entry name" value="enoyl_red"/>
    <property type="match status" value="1"/>
</dbReference>
<keyword evidence="3" id="KW-0597">Phosphoprotein</keyword>
<dbReference type="InterPro" id="IPR001227">
    <property type="entry name" value="Ac_transferase_dom_sf"/>
</dbReference>
<proteinExistence type="predicted"/>
<keyword evidence="4" id="KW-0808">Transferase</keyword>
<keyword evidence="6" id="KW-0511">Multifunctional enzyme</keyword>
<dbReference type="InterPro" id="IPR036736">
    <property type="entry name" value="ACP-like_sf"/>
</dbReference>